<evidence type="ECO:0000256" key="3">
    <source>
        <dbReference type="ARBA" id="ARBA00022737"/>
    </source>
</evidence>
<feature type="compositionally biased region" description="Polar residues" evidence="6">
    <location>
        <begin position="727"/>
        <end position="744"/>
    </location>
</feature>
<evidence type="ECO:0000313" key="10">
    <source>
        <dbReference type="Proteomes" id="UP000622797"/>
    </source>
</evidence>
<dbReference type="Pfam" id="PF01302">
    <property type="entry name" value="CAP_GLY"/>
    <property type="match status" value="1"/>
</dbReference>
<keyword evidence="3" id="KW-0677">Repeat</keyword>
<evidence type="ECO:0000313" key="9">
    <source>
        <dbReference type="EMBL" id="KAF4968118.1"/>
    </source>
</evidence>
<dbReference type="GO" id="GO:0008270">
    <property type="term" value="F:zinc ion binding"/>
    <property type="evidence" value="ECO:0007669"/>
    <property type="project" value="UniProtKB-KW"/>
</dbReference>
<dbReference type="PROSITE" id="PS50245">
    <property type="entry name" value="CAP_GLY_2"/>
    <property type="match status" value="1"/>
</dbReference>
<reference evidence="9" key="2">
    <citation type="submission" date="2020-05" db="EMBL/GenBank/DDBJ databases">
        <authorList>
            <person name="Kim H.-S."/>
            <person name="Proctor R.H."/>
            <person name="Brown D.W."/>
        </authorList>
    </citation>
    <scope>NUCLEOTIDE SEQUENCE</scope>
    <source>
        <strain evidence="9">NRRL 20472</strain>
    </source>
</reference>
<feature type="region of interest" description="Disordered" evidence="6">
    <location>
        <begin position="852"/>
        <end position="890"/>
    </location>
</feature>
<evidence type="ECO:0000256" key="4">
    <source>
        <dbReference type="ARBA" id="ARBA00023273"/>
    </source>
</evidence>
<organism evidence="9 10">
    <name type="scientific">Fusarium sarcochroum</name>
    <dbReference type="NCBI Taxonomy" id="1208366"/>
    <lineage>
        <taxon>Eukaryota</taxon>
        <taxon>Fungi</taxon>
        <taxon>Dikarya</taxon>
        <taxon>Ascomycota</taxon>
        <taxon>Pezizomycotina</taxon>
        <taxon>Sordariomycetes</taxon>
        <taxon>Hypocreomycetidae</taxon>
        <taxon>Hypocreales</taxon>
        <taxon>Nectriaceae</taxon>
        <taxon>Fusarium</taxon>
        <taxon>Fusarium lateritium species complex</taxon>
    </lineage>
</organism>
<protein>
    <recommendedName>
        <fullName evidence="11">CAP-Gly domain-containing protein</fullName>
    </recommendedName>
</protein>
<evidence type="ECO:0000256" key="2">
    <source>
        <dbReference type="ARBA" id="ARBA00022614"/>
    </source>
</evidence>
<proteinExistence type="predicted"/>
<feature type="compositionally biased region" description="Basic and acidic residues" evidence="6">
    <location>
        <begin position="881"/>
        <end position="890"/>
    </location>
</feature>
<evidence type="ECO:0000256" key="1">
    <source>
        <dbReference type="ARBA" id="ARBA00004316"/>
    </source>
</evidence>
<evidence type="ECO:0000259" key="8">
    <source>
        <dbReference type="PROSITE" id="PS50245"/>
    </source>
</evidence>
<reference evidence="9" key="1">
    <citation type="journal article" date="2020" name="BMC Genomics">
        <title>Correction to: Identification and distribution of gene clusters required for synthesis of sphingolipid metabolism inhibitors in diverse species of the filamentous fungus Fusarium.</title>
        <authorList>
            <person name="Kim H.S."/>
            <person name="Lohmar J.M."/>
            <person name="Busman M."/>
            <person name="Brown D.W."/>
            <person name="Naumann T.A."/>
            <person name="Divon H.H."/>
            <person name="Lysoe E."/>
            <person name="Uhlig S."/>
            <person name="Proctor R.H."/>
        </authorList>
    </citation>
    <scope>NUCLEOTIDE SEQUENCE</scope>
    <source>
        <strain evidence="9">NRRL 20472</strain>
    </source>
</reference>
<feature type="zinc finger region" description="C3H1-type" evidence="5">
    <location>
        <begin position="763"/>
        <end position="791"/>
    </location>
</feature>
<feature type="region of interest" description="Disordered" evidence="6">
    <location>
        <begin position="668"/>
        <end position="769"/>
    </location>
</feature>
<feature type="compositionally biased region" description="Polar residues" evidence="6">
    <location>
        <begin position="701"/>
        <end position="710"/>
    </location>
</feature>
<evidence type="ECO:0000259" key="7">
    <source>
        <dbReference type="PROSITE" id="PS50103"/>
    </source>
</evidence>
<name>A0A8H4XAL5_9HYPO</name>
<evidence type="ECO:0000256" key="6">
    <source>
        <dbReference type="SAM" id="MobiDB-lite"/>
    </source>
</evidence>
<feature type="compositionally biased region" description="Polar residues" evidence="6">
    <location>
        <begin position="668"/>
        <end position="693"/>
    </location>
</feature>
<feature type="domain" description="C3H1-type" evidence="7">
    <location>
        <begin position="763"/>
        <end position="791"/>
    </location>
</feature>
<feature type="compositionally biased region" description="Acidic residues" evidence="6">
    <location>
        <begin position="506"/>
        <end position="520"/>
    </location>
</feature>
<dbReference type="PROSITE" id="PS50103">
    <property type="entry name" value="ZF_C3H1"/>
    <property type="match status" value="1"/>
</dbReference>
<dbReference type="Gene3D" id="2.30.30.190">
    <property type="entry name" value="CAP Gly-rich-like domain"/>
    <property type="match status" value="1"/>
</dbReference>
<accession>A0A8H4XAL5</accession>
<keyword evidence="4" id="KW-0966">Cell projection</keyword>
<dbReference type="InterPro" id="IPR036859">
    <property type="entry name" value="CAP-Gly_dom_sf"/>
</dbReference>
<dbReference type="AlphaFoldDB" id="A0A8H4XAL5"/>
<keyword evidence="10" id="KW-1185">Reference proteome</keyword>
<dbReference type="EMBL" id="JABEXW010000207">
    <property type="protein sequence ID" value="KAF4968118.1"/>
    <property type="molecule type" value="Genomic_DNA"/>
</dbReference>
<gene>
    <name evidence="9" type="ORF">FSARC_4452</name>
</gene>
<keyword evidence="5" id="KW-0862">Zinc</keyword>
<dbReference type="InterPro" id="IPR000938">
    <property type="entry name" value="CAP-Gly_domain"/>
</dbReference>
<dbReference type="InterPro" id="IPR050576">
    <property type="entry name" value="Cilia_flagella_integrity"/>
</dbReference>
<comment type="subcellular location">
    <subcellularLocation>
        <location evidence="1">Cell projection</location>
    </subcellularLocation>
</comment>
<keyword evidence="5" id="KW-0479">Metal-binding</keyword>
<dbReference type="PANTHER" id="PTHR45973:SF9">
    <property type="entry name" value="LEUCINE-RICH REPEAT-CONTAINING PROTEIN 46"/>
    <property type="match status" value="1"/>
</dbReference>
<sequence>MTSSQRVGQRISYDGALCTVRFVGEVSGTTGTWLGVEWDDSARGKHDGCHKGVRYFTCKSKSPTAASFVRPSRPADPPRHFLEAVNHRYASEYTLPDGRRAAEEIIFFGKRAEEVGFEKIRHKQANIGELAVVILEDLQVSSARADDESEGIIAKTCPKITQLDLSRNLFDRLDPVFDICRELPNVHHLTLNGNRFQNVLDDHSKDVTNNVKELSLEETMLSWEEVCHIATKCPSLAALDAGSNQFQSLPTLNYGNLTSSLTSINLEINEFTSFVDISTLTALTSLRNVHLKGNNILAIAPEGTEGPIFSPTVQYLDVSYNNIQSWTFVDQLPKHFPGLVGLRIGHNPFYDASDVDAKSSSSEESHMFTVARLASLKSLNFSQVTPADRTNAEMFYLSRIAKQLAAVPEDAEAEVLALHHRYADLCEIYGEPNVVRRLEVNPAFLEARLVTVGFHLQDGEEKMTKIPKSYDIYAVKGVAGKLFGLSPLNLGLIWETGEWDPVAGFDEQEGESSDEEEAEEERERQGLDTQAAEDDGAAKPGRWVKREVELRDGPRLLVHPLNDWLGANLLANIIIITAPSAIMTLRPQFFLVRPGAEQITPNGQIVVQPATAVPLIPADLLPEWVEVIGAPRSLSPDDTKEMGNLGVFHTEMKTYKLRFAPITQDEACTSAESTARTSVPQPSTASVGPSSSCLDEPVKNKPTTTASSPGLSHLPGPKPKLKPAQGLLSSRHNPNNQQQQSAQTIPAPAPKEASPTPNSTTTPSSPSPCRHWCHHGVCRWGLSCHYEHSMPTTPAGLAEVGLSRVPDWWLQARGFMPMPPGMLRAADASSGRPAKKIVVNGKKKQKFNRGIMKSGDVQGRHHDEASEAEDEYEEDEELEDDGVRPELKKGMEEILIDLD</sequence>
<dbReference type="Proteomes" id="UP000622797">
    <property type="component" value="Unassembled WGS sequence"/>
</dbReference>
<feature type="domain" description="CAP-Gly" evidence="8">
    <location>
        <begin position="24"/>
        <end position="70"/>
    </location>
</feature>
<feature type="compositionally biased region" description="Acidic residues" evidence="6">
    <location>
        <begin position="866"/>
        <end position="880"/>
    </location>
</feature>
<keyword evidence="5" id="KW-0863">Zinc-finger</keyword>
<dbReference type="SMART" id="SM01052">
    <property type="entry name" value="CAP_GLY"/>
    <property type="match status" value="1"/>
</dbReference>
<dbReference type="SUPFAM" id="SSF52058">
    <property type="entry name" value="L domain-like"/>
    <property type="match status" value="1"/>
</dbReference>
<dbReference type="SUPFAM" id="SSF74924">
    <property type="entry name" value="Cap-Gly domain"/>
    <property type="match status" value="1"/>
</dbReference>
<dbReference type="InterPro" id="IPR032675">
    <property type="entry name" value="LRR_dom_sf"/>
</dbReference>
<evidence type="ECO:0008006" key="11">
    <source>
        <dbReference type="Google" id="ProtNLM"/>
    </source>
</evidence>
<dbReference type="PROSITE" id="PS00845">
    <property type="entry name" value="CAP_GLY_1"/>
    <property type="match status" value="1"/>
</dbReference>
<comment type="caution">
    <text evidence="9">The sequence shown here is derived from an EMBL/GenBank/DDBJ whole genome shotgun (WGS) entry which is preliminary data.</text>
</comment>
<evidence type="ECO:0000256" key="5">
    <source>
        <dbReference type="PROSITE-ProRule" id="PRU00723"/>
    </source>
</evidence>
<dbReference type="InterPro" id="IPR000571">
    <property type="entry name" value="Znf_CCCH"/>
</dbReference>
<dbReference type="PANTHER" id="PTHR45973">
    <property type="entry name" value="PROTEIN PHOSPHATASE 1 REGULATORY SUBUNIT SDS22-RELATED"/>
    <property type="match status" value="1"/>
</dbReference>
<dbReference type="Gene3D" id="3.80.10.10">
    <property type="entry name" value="Ribonuclease Inhibitor"/>
    <property type="match status" value="2"/>
</dbReference>
<feature type="compositionally biased region" description="Low complexity" evidence="6">
    <location>
        <begin position="754"/>
        <end position="768"/>
    </location>
</feature>
<dbReference type="OrthoDB" id="5273213at2759"/>
<feature type="region of interest" description="Disordered" evidence="6">
    <location>
        <begin position="503"/>
        <end position="539"/>
    </location>
</feature>
<keyword evidence="2" id="KW-0433">Leucine-rich repeat</keyword>